<dbReference type="InterPro" id="IPR019734">
    <property type="entry name" value="TPR_rpt"/>
</dbReference>
<evidence type="ECO:0000256" key="5">
    <source>
        <dbReference type="SAM" id="MobiDB-lite"/>
    </source>
</evidence>
<dbReference type="Pfam" id="PF14559">
    <property type="entry name" value="TPR_19"/>
    <property type="match status" value="1"/>
</dbReference>
<keyword evidence="2 4" id="KW-0802">TPR repeat</keyword>
<evidence type="ECO:0000256" key="2">
    <source>
        <dbReference type="ARBA" id="ARBA00022803"/>
    </source>
</evidence>
<evidence type="ECO:0008006" key="8">
    <source>
        <dbReference type="Google" id="ProtNLM"/>
    </source>
</evidence>
<dbReference type="SMART" id="SM00028">
    <property type="entry name" value="TPR"/>
    <property type="match status" value="8"/>
</dbReference>
<reference evidence="6 7" key="1">
    <citation type="journal article" date="2024" name="bioRxiv">
        <title>A reference genome for Trichogramma kaykai: A tiny desert-dwelling parasitoid wasp with competing sex-ratio distorters.</title>
        <authorList>
            <person name="Culotta J."/>
            <person name="Lindsey A.R."/>
        </authorList>
    </citation>
    <scope>NUCLEOTIDE SEQUENCE [LARGE SCALE GENOMIC DNA]</scope>
    <source>
        <strain evidence="6 7">KSX58</strain>
    </source>
</reference>
<dbReference type="EMBL" id="JBJJXI010000046">
    <property type="protein sequence ID" value="KAL3401376.1"/>
    <property type="molecule type" value="Genomic_DNA"/>
</dbReference>
<dbReference type="PANTHER" id="PTHR44186">
    <property type="match status" value="1"/>
</dbReference>
<feature type="compositionally biased region" description="Gly residues" evidence="5">
    <location>
        <begin position="520"/>
        <end position="533"/>
    </location>
</feature>
<gene>
    <name evidence="6" type="ORF">TKK_005505</name>
</gene>
<feature type="repeat" description="TPR" evidence="4">
    <location>
        <begin position="245"/>
        <end position="278"/>
    </location>
</feature>
<evidence type="ECO:0000256" key="4">
    <source>
        <dbReference type="PROSITE-ProRule" id="PRU00339"/>
    </source>
</evidence>
<keyword evidence="1" id="KW-0677">Repeat</keyword>
<proteinExistence type="inferred from homology"/>
<sequence length="578" mass="62444">MNNSNNSNNINSAPIANNGSLAGPSRAAAAAAAAGVSRFRNDDGSSATVATAVAAAAVSPRIAGAGGGGTTSSNSNNNNDNATATSNSSNGNDDEDDAKLEFNGEPMGSYNWMLYRRYVRHEFKLCKQLIDKEIEQWGGRCEYAYHMRGLIMRREGRLQEALGCFVHCARLEPDNVENYAQIAKTFFLMGDQRKALEALELVEKIMDPMDDWEVPYYMGECYLRINKANEAKAQFLRACKMTRNDVPYVALAELQVRLGHVVDAIQVYQEALTIEPDNNEVAADLGLLYLRLGDSRKAFQQFGKVLAEEPRCDRATFSMAYIMQTQGEFDVAFSKYKIASNSLMESWALWNNIGMCLYGKQKYVSAITCLKKAHYLNPLALPAACNLGIVYLATGQAASAAIYLCAAVSAGPDNAMPYMLLGLALKRLDDLEGAEKALEKAHALAPQDPQVLLNYAVIMDALKRHERAKEFLIILNDVMALIDVDPQITKMAKHLAAKLRISDPSSSHISVSGGSSPTGTAGGGGRGGIGGGDISPSLEPTAAKTTTTSRLSPMLLAPPAPPSPFADEISRTLSEDEV</sequence>
<feature type="repeat" description="TPR" evidence="4">
    <location>
        <begin position="279"/>
        <end position="312"/>
    </location>
</feature>
<organism evidence="6 7">
    <name type="scientific">Trichogramma kaykai</name>
    <dbReference type="NCBI Taxonomy" id="54128"/>
    <lineage>
        <taxon>Eukaryota</taxon>
        <taxon>Metazoa</taxon>
        <taxon>Ecdysozoa</taxon>
        <taxon>Arthropoda</taxon>
        <taxon>Hexapoda</taxon>
        <taxon>Insecta</taxon>
        <taxon>Pterygota</taxon>
        <taxon>Neoptera</taxon>
        <taxon>Endopterygota</taxon>
        <taxon>Hymenoptera</taxon>
        <taxon>Apocrita</taxon>
        <taxon>Proctotrupomorpha</taxon>
        <taxon>Chalcidoidea</taxon>
        <taxon>Trichogrammatidae</taxon>
        <taxon>Trichogramma</taxon>
    </lineage>
</organism>
<feature type="compositionally biased region" description="Low complexity" evidence="5">
    <location>
        <begin position="71"/>
        <end position="91"/>
    </location>
</feature>
<dbReference type="PROSITE" id="PS50005">
    <property type="entry name" value="TPR"/>
    <property type="match status" value="4"/>
</dbReference>
<evidence type="ECO:0000256" key="1">
    <source>
        <dbReference type="ARBA" id="ARBA00022737"/>
    </source>
</evidence>
<name>A0ABD2X7J5_9HYME</name>
<keyword evidence="7" id="KW-1185">Reference proteome</keyword>
<evidence type="ECO:0000313" key="7">
    <source>
        <dbReference type="Proteomes" id="UP001627154"/>
    </source>
</evidence>
<feature type="repeat" description="TPR" evidence="4">
    <location>
        <begin position="415"/>
        <end position="448"/>
    </location>
</feature>
<dbReference type="InterPro" id="IPR011990">
    <property type="entry name" value="TPR-like_helical_dom_sf"/>
</dbReference>
<protein>
    <recommendedName>
        <fullName evidence="8">Bardet-Biedl syndrome 4</fullName>
    </recommendedName>
</protein>
<feature type="region of interest" description="Disordered" evidence="5">
    <location>
        <begin position="65"/>
        <end position="102"/>
    </location>
</feature>
<feature type="region of interest" description="Disordered" evidence="5">
    <location>
        <begin position="504"/>
        <end position="578"/>
    </location>
</feature>
<feature type="compositionally biased region" description="Low complexity" evidence="5">
    <location>
        <begin position="504"/>
        <end position="519"/>
    </location>
</feature>
<comment type="similarity">
    <text evidence="3">Belongs to the BBS4 family.</text>
</comment>
<evidence type="ECO:0000256" key="3">
    <source>
        <dbReference type="ARBA" id="ARBA00023778"/>
    </source>
</evidence>
<evidence type="ECO:0000313" key="6">
    <source>
        <dbReference type="EMBL" id="KAL3401376.1"/>
    </source>
</evidence>
<dbReference type="SUPFAM" id="SSF48452">
    <property type="entry name" value="TPR-like"/>
    <property type="match status" value="2"/>
</dbReference>
<accession>A0ABD2X7J5</accession>
<dbReference type="Gene3D" id="1.25.40.10">
    <property type="entry name" value="Tetratricopeptide repeat domain"/>
    <property type="match status" value="2"/>
</dbReference>
<dbReference type="Proteomes" id="UP001627154">
    <property type="component" value="Unassembled WGS sequence"/>
</dbReference>
<dbReference type="PANTHER" id="PTHR44186:SF1">
    <property type="entry name" value="BARDET-BIEDL SYNDROME 4 PROTEIN"/>
    <property type="match status" value="1"/>
</dbReference>
<feature type="compositionally biased region" description="Basic and acidic residues" evidence="5">
    <location>
        <begin position="568"/>
        <end position="578"/>
    </location>
</feature>
<dbReference type="AlphaFoldDB" id="A0ABD2X7J5"/>
<dbReference type="Pfam" id="PF13176">
    <property type="entry name" value="TPR_7"/>
    <property type="match status" value="1"/>
</dbReference>
<comment type="caution">
    <text evidence="6">The sequence shown here is derived from an EMBL/GenBank/DDBJ whole genome shotgun (WGS) entry which is preliminary data.</text>
</comment>
<feature type="repeat" description="TPR" evidence="4">
    <location>
        <begin position="142"/>
        <end position="175"/>
    </location>
</feature>